<evidence type="ECO:0000313" key="2">
    <source>
        <dbReference type="EMBL" id="MDT7015310.1"/>
    </source>
</evidence>
<evidence type="ECO:0000313" key="1">
    <source>
        <dbReference type="EMBL" id="MDT7015131.1"/>
    </source>
</evidence>
<dbReference type="EMBL" id="JAVLAM010000012">
    <property type="protein sequence ID" value="MDT7015562.1"/>
    <property type="molecule type" value="Genomic_DNA"/>
</dbReference>
<name>A0AAW8WA14_9LACO</name>
<proteinExistence type="predicted"/>
<comment type="caution">
    <text evidence="3">The sequence shown here is derived from an EMBL/GenBank/DDBJ whole genome shotgun (WGS) entry which is preliminary data.</text>
</comment>
<sequence>MINGGTVNGSVINGQIQFDVTDEWKQVKLGPNITGTVVARVNKDSTVSLLGNIHLPEGQPAGTILVYGSQIFEFNLVNDVRLNAHQNTPNGSWEGLTVCSSNGNLVTKMNERDGRSINLFSGDFYKTDMPPVVFPIIRK</sequence>
<dbReference type="Proteomes" id="UP001254075">
    <property type="component" value="Unassembled WGS sequence"/>
</dbReference>
<dbReference type="AlphaFoldDB" id="A0AAW8WA14"/>
<reference evidence="3" key="1">
    <citation type="submission" date="2023-08" db="EMBL/GenBank/DDBJ databases">
        <authorList>
            <person name="Page C.A."/>
            <person name="Perez-Diaz I.M."/>
        </authorList>
    </citation>
    <scope>NUCLEOTIDE SEQUENCE</scope>
    <source>
        <strain evidence="3">3.8.38</strain>
    </source>
</reference>
<accession>A0AAW8WA14</accession>
<dbReference type="EMBL" id="JAVLAM010000001">
    <property type="protein sequence ID" value="MDT7015131.1"/>
    <property type="molecule type" value="Genomic_DNA"/>
</dbReference>
<organism evidence="3 4">
    <name type="scientific">Levilactobacillus namurensis</name>
    <dbReference type="NCBI Taxonomy" id="380393"/>
    <lineage>
        <taxon>Bacteria</taxon>
        <taxon>Bacillati</taxon>
        <taxon>Bacillota</taxon>
        <taxon>Bacilli</taxon>
        <taxon>Lactobacillales</taxon>
        <taxon>Lactobacillaceae</taxon>
        <taxon>Levilactobacillus</taxon>
    </lineage>
</organism>
<dbReference type="EMBL" id="JAVLAM010000005">
    <property type="protein sequence ID" value="MDT7015310.1"/>
    <property type="molecule type" value="Genomic_DNA"/>
</dbReference>
<evidence type="ECO:0000313" key="3">
    <source>
        <dbReference type="EMBL" id="MDT7015562.1"/>
    </source>
</evidence>
<dbReference type="RefSeq" id="WP_313845533.1">
    <property type="nucleotide sequence ID" value="NZ_JAVLAM010000001.1"/>
</dbReference>
<evidence type="ECO:0000313" key="4">
    <source>
        <dbReference type="Proteomes" id="UP001254075"/>
    </source>
</evidence>
<gene>
    <name evidence="1" type="ORF">RI532_12130</name>
    <name evidence="2" type="ORF">RI532_13090</name>
    <name evidence="3" type="ORF">RI532_14485</name>
</gene>
<protein>
    <submittedName>
        <fullName evidence="3">Uncharacterized protein</fullName>
    </submittedName>
</protein>